<dbReference type="CDD" id="cd00515">
    <property type="entry name" value="HAM1"/>
    <property type="match status" value="1"/>
</dbReference>
<sequence>MNILIGTGNKHKFQEISFIMKDCCNVRLIYADDLFGQKNIVEDGLTYKDNALIKAEAYYALLKNNDKSNNNIDYIVSEDTGLEVKCLNNEPGLYTARYSELHDGAATTVPANVNGKDNIADIRINNINKLLNKMKANKKEKDCINGREAKFVCWACLYGVKDGKHNFFYGELNGSITENLSGTAGFGYDPVFYVPEFNKTLAELSEEIKNKISHRANAISKVIDFININNK</sequence>
<dbReference type="Proteomes" id="UP000316562">
    <property type="component" value="Unassembled WGS sequence"/>
</dbReference>
<name>A0A519BGB0_ACIG2</name>
<dbReference type="GO" id="GO:0005829">
    <property type="term" value="C:cytosol"/>
    <property type="evidence" value="ECO:0007669"/>
    <property type="project" value="TreeGrafter"/>
</dbReference>
<reference evidence="3 4" key="1">
    <citation type="journal article" date="2019" name="ISME J.">
        <title>Insights into ecological role of a new deltaproteobacterial order Candidatus Acidulodesulfobacterales by metagenomics and metatranscriptomics.</title>
        <authorList>
            <person name="Tan S."/>
            <person name="Liu J."/>
            <person name="Fang Y."/>
            <person name="Hedlund B.P."/>
            <person name="Lian Z.H."/>
            <person name="Huang L.Y."/>
            <person name="Li J.T."/>
            <person name="Huang L.N."/>
            <person name="Li W.J."/>
            <person name="Jiang H.C."/>
            <person name="Dong H.L."/>
            <person name="Shu W.S."/>
        </authorList>
    </citation>
    <scope>NUCLEOTIDE SEQUENCE [LARGE SCALE GENOMIC DNA]</scope>
    <source>
        <strain evidence="3">AP2</strain>
    </source>
</reference>
<comment type="caution">
    <text evidence="3">The sequence shown here is derived from an EMBL/GenBank/DDBJ whole genome shotgun (WGS) entry which is preliminary data.</text>
</comment>
<dbReference type="GO" id="GO:0009143">
    <property type="term" value="P:nucleoside triphosphate catabolic process"/>
    <property type="evidence" value="ECO:0007669"/>
    <property type="project" value="InterPro"/>
</dbReference>
<dbReference type="GO" id="GO:0047429">
    <property type="term" value="F:nucleoside triphosphate diphosphatase activity"/>
    <property type="evidence" value="ECO:0007669"/>
    <property type="project" value="InterPro"/>
</dbReference>
<dbReference type="Pfam" id="PF01725">
    <property type="entry name" value="Ham1p_like"/>
    <property type="match status" value="1"/>
</dbReference>
<gene>
    <name evidence="3" type="ORF">EVJ46_04560</name>
</gene>
<keyword evidence="2" id="KW-0378">Hydrolase</keyword>
<evidence type="ECO:0000313" key="3">
    <source>
        <dbReference type="EMBL" id="RZD16306.1"/>
    </source>
</evidence>
<evidence type="ECO:0000256" key="1">
    <source>
        <dbReference type="ARBA" id="ARBA00008023"/>
    </source>
</evidence>
<dbReference type="PANTHER" id="PTHR11067">
    <property type="entry name" value="INOSINE TRIPHOSPHATE PYROPHOSPHATASE/HAM1 PROTEIN"/>
    <property type="match status" value="1"/>
</dbReference>
<organism evidence="3 4">
    <name type="scientific">Acididesulfobacter guangdongensis</name>
    <dbReference type="NCBI Taxonomy" id="2597225"/>
    <lineage>
        <taxon>Bacteria</taxon>
        <taxon>Deltaproteobacteria</taxon>
        <taxon>Candidatus Acidulodesulfobacterales</taxon>
        <taxon>Candidatus Acididesulfobacter</taxon>
    </lineage>
</organism>
<dbReference type="InterPro" id="IPR002637">
    <property type="entry name" value="RdgB/HAM1"/>
</dbReference>
<comment type="similarity">
    <text evidence="1">Belongs to the HAM1 NTPase family.</text>
</comment>
<dbReference type="AlphaFoldDB" id="A0A519BGB0"/>
<dbReference type="InterPro" id="IPR029001">
    <property type="entry name" value="ITPase-like_fam"/>
</dbReference>
<dbReference type="PANTHER" id="PTHR11067:SF9">
    <property type="entry name" value="INOSINE TRIPHOSPHATE PYROPHOSPHATASE"/>
    <property type="match status" value="1"/>
</dbReference>
<dbReference type="Gene3D" id="3.90.950.10">
    <property type="match status" value="1"/>
</dbReference>
<evidence type="ECO:0000256" key="2">
    <source>
        <dbReference type="ARBA" id="ARBA00022801"/>
    </source>
</evidence>
<protein>
    <submittedName>
        <fullName evidence="3">Non-canonical purine NTP pyrophosphatase</fullName>
    </submittedName>
</protein>
<dbReference type="SUPFAM" id="SSF52972">
    <property type="entry name" value="ITPase-like"/>
    <property type="match status" value="1"/>
</dbReference>
<evidence type="ECO:0000313" key="4">
    <source>
        <dbReference type="Proteomes" id="UP000316562"/>
    </source>
</evidence>
<accession>A0A519BGB0</accession>
<dbReference type="EMBL" id="SGBC01000002">
    <property type="protein sequence ID" value="RZD16306.1"/>
    <property type="molecule type" value="Genomic_DNA"/>
</dbReference>
<proteinExistence type="inferred from homology"/>